<proteinExistence type="predicted"/>
<accession>A0A075MDG8</accession>
<name>A0A075MDG8_ECOLX</name>
<reference evidence="1" key="1">
    <citation type="journal article" date="2014" name="J. Antimicrob. Chemother.">
        <title>Nucleotide sequences of 16 transmissible plasmids identified in nine multidrug-resistant Escherichia coli isolates expressing an ESBL phenotype isolated from food-producing animals and healthy humans.</title>
        <authorList>
            <person name="Wang J."/>
            <person name="Stephan R."/>
            <person name="Power K."/>
            <person name="Yan Q."/>
            <person name="Hachler H."/>
            <person name="Fanning S."/>
        </authorList>
    </citation>
    <scope>NUCLEOTIDE SEQUENCE</scope>
    <source>
        <strain evidence="1">Human-2332</strain>
        <plasmid evidence="1">pH2332-166</plasmid>
    </source>
</reference>
<evidence type="ECO:0000313" key="1">
    <source>
        <dbReference type="EMBL" id="AIF77231.1"/>
    </source>
</evidence>
<keyword evidence="1" id="KW-0614">Plasmid</keyword>
<organism evidence="1">
    <name type="scientific">Escherichia coli</name>
    <dbReference type="NCBI Taxonomy" id="562"/>
    <lineage>
        <taxon>Bacteria</taxon>
        <taxon>Pseudomonadati</taxon>
        <taxon>Pseudomonadota</taxon>
        <taxon>Gammaproteobacteria</taxon>
        <taxon>Enterobacterales</taxon>
        <taxon>Enterobacteriaceae</taxon>
        <taxon>Escherichia</taxon>
    </lineage>
</organism>
<sequence length="42" mass="4730">MEAITNGMMNLNRQRHQHLVALRIIFAHGENGGEEVVHIGHV</sequence>
<dbReference type="EMBL" id="KJ484626">
    <property type="protein sequence ID" value="AIF77231.1"/>
    <property type="molecule type" value="Genomic_DNA"/>
</dbReference>
<protein>
    <submittedName>
        <fullName evidence="1">Uncharacterized protein</fullName>
    </submittedName>
</protein>
<geneLocation type="plasmid" evidence="1">
    <name>pH2332-166</name>
</geneLocation>
<dbReference type="AlphaFoldDB" id="A0A075MDG8"/>